<evidence type="ECO:0000313" key="3">
    <source>
        <dbReference type="Proteomes" id="UP000284706"/>
    </source>
</evidence>
<feature type="compositionally biased region" description="Low complexity" evidence="1">
    <location>
        <begin position="46"/>
        <end position="74"/>
    </location>
</feature>
<dbReference type="AlphaFoldDB" id="A0A409Y0C5"/>
<organism evidence="2 3">
    <name type="scientific">Gymnopilus dilepis</name>
    <dbReference type="NCBI Taxonomy" id="231916"/>
    <lineage>
        <taxon>Eukaryota</taxon>
        <taxon>Fungi</taxon>
        <taxon>Dikarya</taxon>
        <taxon>Basidiomycota</taxon>
        <taxon>Agaricomycotina</taxon>
        <taxon>Agaricomycetes</taxon>
        <taxon>Agaricomycetidae</taxon>
        <taxon>Agaricales</taxon>
        <taxon>Agaricineae</taxon>
        <taxon>Hymenogastraceae</taxon>
        <taxon>Gymnopilus</taxon>
    </lineage>
</organism>
<dbReference type="EMBL" id="NHYE01001369">
    <property type="protein sequence ID" value="PPQ96462.1"/>
    <property type="molecule type" value="Genomic_DNA"/>
</dbReference>
<reference evidence="2 3" key="1">
    <citation type="journal article" date="2018" name="Evol. Lett.">
        <title>Horizontal gene cluster transfer increased hallucinogenic mushroom diversity.</title>
        <authorList>
            <person name="Reynolds H.T."/>
            <person name="Vijayakumar V."/>
            <person name="Gluck-Thaler E."/>
            <person name="Korotkin H.B."/>
            <person name="Matheny P.B."/>
            <person name="Slot J.C."/>
        </authorList>
    </citation>
    <scope>NUCLEOTIDE SEQUENCE [LARGE SCALE GENOMIC DNA]</scope>
    <source>
        <strain evidence="2 3">SRW20</strain>
    </source>
</reference>
<feature type="compositionally biased region" description="Low complexity" evidence="1">
    <location>
        <begin position="374"/>
        <end position="396"/>
    </location>
</feature>
<feature type="compositionally biased region" description="Polar residues" evidence="1">
    <location>
        <begin position="357"/>
        <end position="367"/>
    </location>
</feature>
<protein>
    <submittedName>
        <fullName evidence="2">Uncharacterized protein</fullName>
    </submittedName>
</protein>
<keyword evidence="3" id="KW-1185">Reference proteome</keyword>
<proteinExistence type="predicted"/>
<sequence length="616" mass="68044">MSSFDVGDIEPVNFAPVDPSTTNDEVFHQQAPSCGTSDPRSPSLPPVSRVASRAGSSTKRIASTTSARSRNSSRGVGNPMLDGIRLRFIWYCMAEGLLMKTEFTEEEKIQYNALQDQSAREVMLIDNYPIGFELDEETRAWLTKSVVNYRTNGFLSQSQRRVVDEFYRMNPQYYNEYEKKVTEGFSDEQLLAYTMEKAGALIPDSPQAGSSTYLFTDDPDTPGKWDHPACLNAIYNGMCSANQPLSRYPDLLDDNVPWRVVVYYHYLSTLTLANQNFKYIRSYKDLGCEGKVTTNAKADESVYQDFEDNFHKDMAVPERAAFLGDMTSDWALKLRKALPFNKLNIQKTWEPDPKYNGSRSSLVLRTNSSRRRTAPSSRSAASSSSRRSKGKSAALPPDLPPPASPAIQTTSTFPSSSTTSTFPSSSTTSTFPSSSTTSTFPSSSTPFVGSASHPDTGSLSVDWPDSHIALPLPPPQTYGYDTGSLSVDWPDSHIALPLPPPQTYGYEGPNPSAPFPPAESDILDLEDINYDWSQPVDSSGNGGKPDIGGWDGQMFPTGHGQIHQNVGDLRRDFQDWVGDSNGYKPHSSEQDVLRNKSPQLLTLPPAILGLCRDLIR</sequence>
<dbReference type="InParanoid" id="A0A409Y0C5"/>
<name>A0A409Y0C5_9AGAR</name>
<evidence type="ECO:0000313" key="2">
    <source>
        <dbReference type="EMBL" id="PPQ96462.1"/>
    </source>
</evidence>
<feature type="region of interest" description="Disordered" evidence="1">
    <location>
        <begin position="1"/>
        <end position="76"/>
    </location>
</feature>
<feature type="compositionally biased region" description="Low complexity" evidence="1">
    <location>
        <begin position="405"/>
        <end position="447"/>
    </location>
</feature>
<feature type="region of interest" description="Disordered" evidence="1">
    <location>
        <begin position="349"/>
        <end position="459"/>
    </location>
</feature>
<dbReference type="Proteomes" id="UP000284706">
    <property type="component" value="Unassembled WGS sequence"/>
</dbReference>
<accession>A0A409Y0C5</accession>
<feature type="compositionally biased region" description="Polar residues" evidence="1">
    <location>
        <begin position="19"/>
        <end position="38"/>
    </location>
</feature>
<gene>
    <name evidence="2" type="ORF">CVT26_010516</name>
</gene>
<comment type="caution">
    <text evidence="2">The sequence shown here is derived from an EMBL/GenBank/DDBJ whole genome shotgun (WGS) entry which is preliminary data.</text>
</comment>
<evidence type="ECO:0000256" key="1">
    <source>
        <dbReference type="SAM" id="MobiDB-lite"/>
    </source>
</evidence>